<dbReference type="InParanoid" id="D3B6C1"/>
<gene>
    <name evidence="1" type="ORF">PPL_03669</name>
</gene>
<sequence>MSIHNICDDHSSVVQAASFQSIQSRNNNI</sequence>
<dbReference type="AlphaFoldDB" id="D3B6C1"/>
<dbReference type="GeneID" id="31359156"/>
<evidence type="ECO:0000313" key="1">
    <source>
        <dbReference type="EMBL" id="EFA82891.1"/>
    </source>
</evidence>
<organism evidence="1 2">
    <name type="scientific">Heterostelium pallidum (strain ATCC 26659 / Pp 5 / PN500)</name>
    <name type="common">Cellular slime mold</name>
    <name type="synonym">Polysphondylium pallidum</name>
    <dbReference type="NCBI Taxonomy" id="670386"/>
    <lineage>
        <taxon>Eukaryota</taxon>
        <taxon>Amoebozoa</taxon>
        <taxon>Evosea</taxon>
        <taxon>Eumycetozoa</taxon>
        <taxon>Dictyostelia</taxon>
        <taxon>Acytosteliales</taxon>
        <taxon>Acytosteliaceae</taxon>
        <taxon>Heterostelium</taxon>
    </lineage>
</organism>
<name>D3B6C1_HETP5</name>
<protein>
    <submittedName>
        <fullName evidence="1">Uncharacterized protein</fullName>
    </submittedName>
</protein>
<evidence type="ECO:0000313" key="2">
    <source>
        <dbReference type="Proteomes" id="UP000001396"/>
    </source>
</evidence>
<dbReference type="Proteomes" id="UP000001396">
    <property type="component" value="Unassembled WGS sequence"/>
</dbReference>
<proteinExistence type="predicted"/>
<comment type="caution">
    <text evidence="1">The sequence shown here is derived from an EMBL/GenBank/DDBJ whole genome shotgun (WGS) entry which is preliminary data.</text>
</comment>
<keyword evidence="2" id="KW-1185">Reference proteome</keyword>
<dbReference type="RefSeq" id="XP_020435008.1">
    <property type="nucleotide sequence ID" value="XM_020574594.1"/>
</dbReference>
<accession>D3B6C1</accession>
<reference evidence="1 2" key="1">
    <citation type="journal article" date="2011" name="Genome Res.">
        <title>Phylogeny-wide analysis of social amoeba genomes highlights ancient origins for complex intercellular communication.</title>
        <authorList>
            <person name="Heidel A.J."/>
            <person name="Lawal H.M."/>
            <person name="Felder M."/>
            <person name="Schilde C."/>
            <person name="Helps N.R."/>
            <person name="Tunggal B."/>
            <person name="Rivero F."/>
            <person name="John U."/>
            <person name="Schleicher M."/>
            <person name="Eichinger L."/>
            <person name="Platzer M."/>
            <person name="Noegel A.A."/>
            <person name="Schaap P."/>
            <person name="Gloeckner G."/>
        </authorList>
    </citation>
    <scope>NUCLEOTIDE SEQUENCE [LARGE SCALE GENOMIC DNA]</scope>
    <source>
        <strain evidence="2">ATCC 26659 / Pp 5 / PN500</strain>
    </source>
</reference>
<dbReference type="EMBL" id="ADBJ01000017">
    <property type="protein sequence ID" value="EFA82891.1"/>
    <property type="molecule type" value="Genomic_DNA"/>
</dbReference>